<feature type="chain" id="PRO_5032373002" evidence="2">
    <location>
        <begin position="22"/>
        <end position="87"/>
    </location>
</feature>
<organism evidence="3 4">
    <name type="scientific">Microvirga mediterraneensis</name>
    <dbReference type="NCBI Taxonomy" id="2754695"/>
    <lineage>
        <taxon>Bacteria</taxon>
        <taxon>Pseudomonadati</taxon>
        <taxon>Pseudomonadota</taxon>
        <taxon>Alphaproteobacteria</taxon>
        <taxon>Hyphomicrobiales</taxon>
        <taxon>Methylobacteriaceae</taxon>
        <taxon>Microvirga</taxon>
    </lineage>
</organism>
<proteinExistence type="predicted"/>
<keyword evidence="4" id="KW-1185">Reference proteome</keyword>
<reference evidence="3 4" key="1">
    <citation type="submission" date="2020-07" db="EMBL/GenBank/DDBJ databases">
        <title>Draft genome and description of Microvirga mediterraneensis Marseille-Q2068 sp. nov.</title>
        <authorList>
            <person name="Boxberger M."/>
        </authorList>
    </citation>
    <scope>NUCLEOTIDE SEQUENCE [LARGE SCALE GENOMIC DNA]</scope>
    <source>
        <strain evidence="3 4">Marseille-Q2068</strain>
    </source>
</reference>
<feature type="compositionally biased region" description="Polar residues" evidence="1">
    <location>
        <begin position="17"/>
        <end position="28"/>
    </location>
</feature>
<evidence type="ECO:0000313" key="4">
    <source>
        <dbReference type="Proteomes" id="UP000572984"/>
    </source>
</evidence>
<name>A0A838BMN7_9HYPH</name>
<protein>
    <submittedName>
        <fullName evidence="3">Uncharacterized protein</fullName>
    </submittedName>
</protein>
<evidence type="ECO:0000313" key="3">
    <source>
        <dbReference type="EMBL" id="MBA1156718.1"/>
    </source>
</evidence>
<feature type="compositionally biased region" description="Polar residues" evidence="1">
    <location>
        <begin position="49"/>
        <end position="71"/>
    </location>
</feature>
<keyword evidence="2" id="KW-0732">Signal</keyword>
<dbReference type="EMBL" id="JACDXJ010000001">
    <property type="protein sequence ID" value="MBA1156718.1"/>
    <property type="molecule type" value="Genomic_DNA"/>
</dbReference>
<evidence type="ECO:0000256" key="1">
    <source>
        <dbReference type="SAM" id="MobiDB-lite"/>
    </source>
</evidence>
<feature type="region of interest" description="Disordered" evidence="1">
    <location>
        <begin position="17"/>
        <end position="74"/>
    </location>
</feature>
<evidence type="ECO:0000256" key="2">
    <source>
        <dbReference type="SAM" id="SignalP"/>
    </source>
</evidence>
<accession>A0A838BMN7</accession>
<feature type="signal peptide" evidence="2">
    <location>
        <begin position="1"/>
        <end position="21"/>
    </location>
</feature>
<sequence>MRRLVLPIALAGLAAATSVSAQGQNSRQPPVRNGEVVIPSQKALERDSATQPRNDFSTNDATATEQMNRQNQRIDKLLEKGICTGCR</sequence>
<comment type="caution">
    <text evidence="3">The sequence shown here is derived from an EMBL/GenBank/DDBJ whole genome shotgun (WGS) entry which is preliminary data.</text>
</comment>
<dbReference type="Proteomes" id="UP000572984">
    <property type="component" value="Unassembled WGS sequence"/>
</dbReference>
<dbReference type="RefSeq" id="WP_181052250.1">
    <property type="nucleotide sequence ID" value="NZ_JACDXJ010000001.1"/>
</dbReference>
<dbReference type="AlphaFoldDB" id="A0A838BMN7"/>
<gene>
    <name evidence="3" type="ORF">H0S73_11330</name>
</gene>